<feature type="binding site" evidence="10">
    <location>
        <position position="431"/>
    </location>
    <ligand>
        <name>substrate</name>
    </ligand>
</feature>
<dbReference type="InterPro" id="IPR005814">
    <property type="entry name" value="Aminotrans_3"/>
</dbReference>
<keyword evidence="10" id="KW-0963">Cytoplasm</keyword>
<feature type="binding site" evidence="10">
    <location>
        <begin position="348"/>
        <end position="349"/>
    </location>
    <ligand>
        <name>pyridoxal 5'-phosphate</name>
        <dbReference type="ChEBI" id="CHEBI:597326"/>
    </ligand>
</feature>
<keyword evidence="13" id="KW-1185">Reference proteome</keyword>
<feature type="binding site" evidence="10">
    <location>
        <position position="185"/>
    </location>
    <ligand>
        <name>substrate</name>
    </ligand>
</feature>
<keyword evidence="7 10" id="KW-0663">Pyridoxal phosphate</keyword>
<dbReference type="InterPro" id="IPR049704">
    <property type="entry name" value="Aminotrans_3_PPA_site"/>
</dbReference>
<dbReference type="InterPro" id="IPR015424">
    <property type="entry name" value="PyrdxlP-dep_Trfase"/>
</dbReference>
<dbReference type="CDD" id="cd00610">
    <property type="entry name" value="OAT_like"/>
    <property type="match status" value="1"/>
</dbReference>
<name>A0A448IQS1_MYCAU</name>
<protein>
    <recommendedName>
        <fullName evidence="10">Adenosylmethionine-8-amino-7-oxononanoate aminotransferase</fullName>
        <ecNumber evidence="10">2.6.1.62</ecNumber>
    </recommendedName>
    <alternativeName>
        <fullName evidence="10">7,8-diamino-pelargonic acid aminotransferase</fullName>
        <shortName evidence="10">DAPA AT</shortName>
        <shortName evidence="10">DAPA aminotransferase</shortName>
    </alternativeName>
    <alternativeName>
        <fullName evidence="10">7,8-diaminononanoate synthase</fullName>
        <shortName evidence="10">DANS</shortName>
    </alternativeName>
    <alternativeName>
        <fullName evidence="10">Diaminopelargonic acid synthase</fullName>
    </alternativeName>
</protein>
<feature type="binding site" evidence="10">
    <location>
        <position position="92"/>
    </location>
    <ligand>
        <name>substrate</name>
    </ligand>
</feature>
<evidence type="ECO:0000313" key="13">
    <source>
        <dbReference type="Proteomes" id="UP000279306"/>
    </source>
</evidence>
<dbReference type="PROSITE" id="PS00600">
    <property type="entry name" value="AA_TRANSFER_CLASS_3"/>
    <property type="match status" value="1"/>
</dbReference>
<dbReference type="InterPro" id="IPR015421">
    <property type="entry name" value="PyrdxlP-dep_Trfase_major"/>
</dbReference>
<dbReference type="PANTHER" id="PTHR42684:SF17">
    <property type="entry name" value="ADENOSYLMETHIONINE-8-AMINO-7-OXONONANOATE AMINOTRANSFERASE"/>
    <property type="match status" value="1"/>
</dbReference>
<evidence type="ECO:0000256" key="2">
    <source>
        <dbReference type="ARBA" id="ARBA00005063"/>
    </source>
</evidence>
<comment type="function">
    <text evidence="10">Catalyzes the transfer of the alpha-amino group from S-adenosyl-L-methionine (SAM) to 7-keto-8-aminopelargonic acid (KAPA) to form 7,8-diaminopelargonic acid (DAPA). It is the only aminotransferase known to utilize SAM as an amino donor.</text>
</comment>
<reference evidence="12 13" key="1">
    <citation type="submission" date="2018-12" db="EMBL/GenBank/DDBJ databases">
        <authorList>
            <consortium name="Pathogen Informatics"/>
        </authorList>
    </citation>
    <scope>NUCLEOTIDE SEQUENCE [LARGE SCALE GENOMIC DNA]</scope>
    <source>
        <strain evidence="12 13">NCTC10437</strain>
    </source>
</reference>
<dbReference type="HAMAP" id="MF_00834">
    <property type="entry name" value="BioA"/>
    <property type="match status" value="1"/>
</dbReference>
<evidence type="ECO:0000256" key="5">
    <source>
        <dbReference type="ARBA" id="ARBA00022691"/>
    </source>
</evidence>
<dbReference type="InterPro" id="IPR015422">
    <property type="entry name" value="PyrdxlP-dep_Trfase_small"/>
</dbReference>
<dbReference type="KEGG" id="mauu:NCTC10437_02634"/>
<comment type="subcellular location">
    <subcellularLocation>
        <location evidence="10">Cytoplasm</location>
    </subcellularLocation>
</comment>
<comment type="subunit">
    <text evidence="10">Homodimer.</text>
</comment>
<keyword evidence="4 10" id="KW-0808">Transferase</keyword>
<dbReference type="GO" id="GO:0009102">
    <property type="term" value="P:biotin biosynthetic process"/>
    <property type="evidence" value="ECO:0007669"/>
    <property type="project" value="UniProtKB-UniRule"/>
</dbReference>
<sequence>MGPRSAESGPKRWGTQAGRGRGSSWSTANLPKVPELTPIEISAIDAAHIWHPYSPIGEQALPPVVAVAAHGPWLTLSHGGREVEVLDAMASWWTAVHGHGHPALDQAITRQLATMNHVMFGGLTHEPAARLAQLLVDVTPEGLETVFFSDSGSVSVEVAIKMALQYWRSSGHRRKGRLMTWRGGYHGDTFTPMSVCDPQGGMHELWTGENSLLADQVFAPPVPDTYDPAYVTAFAEQLARHADELAAVIVEPVVQGAGGMRFHDPRYLADLRRLCDEHGVLLIFDEIATGFGRTGAMFAADHAGVCPDIMCVGKALTGGYLTLAATLCTRDVAATISANPPGALMHGPTFMANALACAVSVASVELLLASGWQAKVRAIEDGLRAGLAPAVALPNVCDVRVLGAIGVIELDRAVDLAVATPTAIEHGVWLRPFRNLIYVMPPYICSRGEIDQITSAMIAVARALT</sequence>
<dbReference type="NCBIfam" id="NF004624">
    <property type="entry name" value="PRK05964.1"/>
    <property type="match status" value="1"/>
</dbReference>
<feature type="binding site" evidence="10">
    <location>
        <position position="285"/>
    </location>
    <ligand>
        <name>pyridoxal 5'-phosphate</name>
        <dbReference type="ChEBI" id="CHEBI:597326"/>
    </ligand>
</feature>
<proteinExistence type="inferred from homology"/>
<accession>A0A448IQS1</accession>
<evidence type="ECO:0000256" key="7">
    <source>
        <dbReference type="ARBA" id="ARBA00022898"/>
    </source>
</evidence>
<feature type="region of interest" description="Disordered" evidence="11">
    <location>
        <begin position="1"/>
        <end position="29"/>
    </location>
</feature>
<evidence type="ECO:0000256" key="10">
    <source>
        <dbReference type="HAMAP-Rule" id="MF_00834"/>
    </source>
</evidence>
<dbReference type="PANTHER" id="PTHR42684">
    <property type="entry name" value="ADENOSYLMETHIONINE-8-AMINO-7-OXONONANOATE AMINOTRANSFERASE"/>
    <property type="match status" value="1"/>
</dbReference>
<evidence type="ECO:0000256" key="4">
    <source>
        <dbReference type="ARBA" id="ARBA00022679"/>
    </source>
</evidence>
<feature type="binding site" evidence="10">
    <location>
        <position position="347"/>
    </location>
    <ligand>
        <name>substrate</name>
    </ligand>
</feature>
<dbReference type="GO" id="GO:0030170">
    <property type="term" value="F:pyridoxal phosphate binding"/>
    <property type="evidence" value="ECO:0007669"/>
    <property type="project" value="UniProtKB-UniRule"/>
</dbReference>
<dbReference type="Gene3D" id="3.40.640.10">
    <property type="entry name" value="Type I PLP-dependent aspartate aminotransferase-like (Major domain)"/>
    <property type="match status" value="1"/>
</dbReference>
<organism evidence="12 13">
    <name type="scientific">Mycolicibacterium aurum</name>
    <name type="common">Mycobacterium aurum</name>
    <dbReference type="NCBI Taxonomy" id="1791"/>
    <lineage>
        <taxon>Bacteria</taxon>
        <taxon>Bacillati</taxon>
        <taxon>Actinomycetota</taxon>
        <taxon>Actinomycetes</taxon>
        <taxon>Mycobacteriales</taxon>
        <taxon>Mycobacteriaceae</taxon>
        <taxon>Mycolicibacterium</taxon>
    </lineage>
</organism>
<evidence type="ECO:0000256" key="9">
    <source>
        <dbReference type="ARBA" id="ARBA00060970"/>
    </source>
</evidence>
<comment type="catalytic activity">
    <reaction evidence="8 10">
        <text>(8S)-8-amino-7-oxononanoate + S-adenosyl-L-methionine = S-adenosyl-4-methylsulfanyl-2-oxobutanoate + (7R,8S)-7,8-diammoniononanoate</text>
        <dbReference type="Rhea" id="RHEA:16861"/>
        <dbReference type="ChEBI" id="CHEBI:16490"/>
        <dbReference type="ChEBI" id="CHEBI:59789"/>
        <dbReference type="ChEBI" id="CHEBI:149468"/>
        <dbReference type="ChEBI" id="CHEBI:149469"/>
        <dbReference type="EC" id="2.6.1.62"/>
    </reaction>
</comment>
<evidence type="ECO:0000256" key="11">
    <source>
        <dbReference type="SAM" id="MobiDB-lite"/>
    </source>
</evidence>
<dbReference type="EMBL" id="LR134356">
    <property type="protein sequence ID" value="VEG54734.1"/>
    <property type="molecule type" value="Genomic_DNA"/>
</dbReference>
<dbReference type="EC" id="2.6.1.62" evidence="10"/>
<keyword evidence="5 10" id="KW-0949">S-adenosyl-L-methionine</keyword>
<evidence type="ECO:0000256" key="6">
    <source>
        <dbReference type="ARBA" id="ARBA00022756"/>
    </source>
</evidence>
<keyword evidence="6 10" id="KW-0093">Biotin biosynthesis</keyword>
<dbReference type="Gene3D" id="3.90.1150.10">
    <property type="entry name" value="Aspartate Aminotransferase, domain 1"/>
    <property type="match status" value="1"/>
</dbReference>
<dbReference type="InterPro" id="IPR005815">
    <property type="entry name" value="BioA"/>
</dbReference>
<dbReference type="SUPFAM" id="SSF53383">
    <property type="entry name" value="PLP-dependent transferases"/>
    <property type="match status" value="1"/>
</dbReference>
<feature type="binding site" evidence="10">
    <location>
        <position position="314"/>
    </location>
    <ligand>
        <name>substrate</name>
    </ligand>
</feature>
<dbReference type="GO" id="GO:0004015">
    <property type="term" value="F:adenosylmethionine-8-amino-7-oxononanoate transaminase activity"/>
    <property type="evidence" value="ECO:0007669"/>
    <property type="project" value="UniProtKB-UniRule"/>
</dbReference>
<evidence type="ECO:0000313" key="12">
    <source>
        <dbReference type="EMBL" id="VEG54734.1"/>
    </source>
</evidence>
<dbReference type="GO" id="GO:0005737">
    <property type="term" value="C:cytoplasm"/>
    <property type="evidence" value="ECO:0007669"/>
    <property type="project" value="UniProtKB-SubCell"/>
</dbReference>
<dbReference type="Proteomes" id="UP000279306">
    <property type="component" value="Chromosome"/>
</dbReference>
<feature type="modified residue" description="N6-(pyridoxal phosphate)lysine" evidence="10">
    <location>
        <position position="314"/>
    </location>
</feature>
<feature type="site" description="Participates in the substrate recognition with KAPA and in a stacking interaction with the adenine ring of SAM" evidence="10">
    <location>
        <position position="53"/>
    </location>
</feature>
<keyword evidence="3 10" id="KW-0032">Aminotransferase</keyword>
<dbReference type="NCBIfam" id="TIGR00508">
    <property type="entry name" value="bioA"/>
    <property type="match status" value="1"/>
</dbReference>
<evidence type="ECO:0000256" key="3">
    <source>
        <dbReference type="ARBA" id="ARBA00022576"/>
    </source>
</evidence>
<dbReference type="Pfam" id="PF00202">
    <property type="entry name" value="Aminotran_3"/>
    <property type="match status" value="1"/>
</dbReference>
<comment type="pathway">
    <text evidence="2 10">Cofactor biosynthesis; biotin biosynthesis; 7,8-diaminononanoate from 8-amino-7-oxononanoate (SAM route): step 1/1.</text>
</comment>
<feature type="binding site" evidence="10">
    <location>
        <begin position="152"/>
        <end position="153"/>
    </location>
    <ligand>
        <name>pyridoxal 5'-phosphate</name>
        <dbReference type="ChEBI" id="CHEBI:597326"/>
    </ligand>
</feature>
<comment type="similarity">
    <text evidence="9 10">Belongs to the class-III pyridoxal-phosphate-dependent aminotransferase family. BioA subfamily.</text>
</comment>
<gene>
    <name evidence="10 12" type="primary">bioA</name>
    <name evidence="12" type="ORF">NCTC10437_02634</name>
</gene>
<comment type="cofactor">
    <cofactor evidence="1 10">
        <name>pyridoxal 5'-phosphate</name>
        <dbReference type="ChEBI" id="CHEBI:597326"/>
    </cofactor>
</comment>
<dbReference type="AlphaFoldDB" id="A0A448IQS1"/>
<dbReference type="STRING" id="1791.GCA_001049355_04008"/>
<dbReference type="UniPathway" id="UPA00078">
    <property type="reaction ID" value="UER00160"/>
</dbReference>
<dbReference type="FunFam" id="3.40.640.10:FF:000041">
    <property type="entry name" value="Adenosylmethionine-8-amino-7-oxononanoate aminotransferase"/>
    <property type="match status" value="1"/>
</dbReference>
<evidence type="ECO:0000256" key="1">
    <source>
        <dbReference type="ARBA" id="ARBA00001933"/>
    </source>
</evidence>
<evidence type="ECO:0000256" key="8">
    <source>
        <dbReference type="ARBA" id="ARBA00048449"/>
    </source>
</evidence>